<dbReference type="AlphaFoldDB" id="A0A917FUI5"/>
<dbReference type="Proteomes" id="UP000654257">
    <property type="component" value="Unassembled WGS sequence"/>
</dbReference>
<dbReference type="Gene3D" id="3.10.129.10">
    <property type="entry name" value="Hotdog Thioesterase"/>
    <property type="match status" value="1"/>
</dbReference>
<dbReference type="EMBL" id="BMCU01000002">
    <property type="protein sequence ID" value="GGG02190.1"/>
    <property type="molecule type" value="Genomic_DNA"/>
</dbReference>
<dbReference type="RefSeq" id="WP_188544229.1">
    <property type="nucleotide sequence ID" value="NZ_BMCU01000002.1"/>
</dbReference>
<accession>A0A917FUI5</accession>
<protein>
    <recommendedName>
        <fullName evidence="3">Thioesterase domain-containing protein</fullName>
    </recommendedName>
</protein>
<reference evidence="1" key="2">
    <citation type="submission" date="2020-09" db="EMBL/GenBank/DDBJ databases">
        <authorList>
            <person name="Sun Q."/>
            <person name="Sedlacek I."/>
        </authorList>
    </citation>
    <scope>NUCLEOTIDE SEQUENCE</scope>
    <source>
        <strain evidence="1">CCM 7905</strain>
    </source>
</reference>
<sequence length="141" mass="15241">MFHRTLPLTHRPERDGSVTEARHVPATLAVEFASTAWAQALYECSRGALSAMDVMVVHISADFSRELLTGTADASVVVTRIGTSSVTLDVFVDQGGERCARVRHTLVRVKNGVSHPWGESEKALLGGLEVEMERATGIEPA</sequence>
<evidence type="ECO:0000313" key="2">
    <source>
        <dbReference type="Proteomes" id="UP000654257"/>
    </source>
</evidence>
<reference evidence="1" key="1">
    <citation type="journal article" date="2014" name="Int. J. Syst. Evol. Microbiol.">
        <title>Complete genome sequence of Corynebacterium casei LMG S-19264T (=DSM 44701T), isolated from a smear-ripened cheese.</title>
        <authorList>
            <consortium name="US DOE Joint Genome Institute (JGI-PGF)"/>
            <person name="Walter F."/>
            <person name="Albersmeier A."/>
            <person name="Kalinowski J."/>
            <person name="Ruckert C."/>
        </authorList>
    </citation>
    <scope>NUCLEOTIDE SEQUENCE</scope>
    <source>
        <strain evidence="1">CCM 7905</strain>
    </source>
</reference>
<evidence type="ECO:0000313" key="1">
    <source>
        <dbReference type="EMBL" id="GGG02190.1"/>
    </source>
</evidence>
<name>A0A917FUI5_9NOCA</name>
<keyword evidence="2" id="KW-1185">Reference proteome</keyword>
<proteinExistence type="predicted"/>
<dbReference type="SUPFAM" id="SSF54637">
    <property type="entry name" value="Thioesterase/thiol ester dehydrase-isomerase"/>
    <property type="match status" value="1"/>
</dbReference>
<comment type="caution">
    <text evidence="1">The sequence shown here is derived from an EMBL/GenBank/DDBJ whole genome shotgun (WGS) entry which is preliminary data.</text>
</comment>
<organism evidence="1 2">
    <name type="scientific">Rhodococcoides trifolii</name>
    <dbReference type="NCBI Taxonomy" id="908250"/>
    <lineage>
        <taxon>Bacteria</taxon>
        <taxon>Bacillati</taxon>
        <taxon>Actinomycetota</taxon>
        <taxon>Actinomycetes</taxon>
        <taxon>Mycobacteriales</taxon>
        <taxon>Nocardiaceae</taxon>
        <taxon>Rhodococcoides</taxon>
    </lineage>
</organism>
<gene>
    <name evidence="1" type="ORF">GCM10007304_15210</name>
</gene>
<dbReference type="InterPro" id="IPR029069">
    <property type="entry name" value="HotDog_dom_sf"/>
</dbReference>
<evidence type="ECO:0008006" key="3">
    <source>
        <dbReference type="Google" id="ProtNLM"/>
    </source>
</evidence>